<evidence type="ECO:0000313" key="6">
    <source>
        <dbReference type="EMBL" id="KJU85534.1"/>
    </source>
</evidence>
<keyword evidence="7" id="KW-1185">Reference proteome</keyword>
<evidence type="ECO:0000256" key="3">
    <source>
        <dbReference type="ARBA" id="ARBA00023163"/>
    </source>
</evidence>
<dbReference type="EMBL" id="LACI01000983">
    <property type="protein sequence ID" value="KJU85534.1"/>
    <property type="molecule type" value="Genomic_DNA"/>
</dbReference>
<evidence type="ECO:0000256" key="1">
    <source>
        <dbReference type="ARBA" id="ARBA00023015"/>
    </source>
</evidence>
<dbReference type="SMART" id="SM00419">
    <property type="entry name" value="HTH_CRP"/>
    <property type="match status" value="1"/>
</dbReference>
<organism evidence="6 7">
    <name type="scientific">Candidatus Magnetobacterium bavaricum</name>
    <dbReference type="NCBI Taxonomy" id="29290"/>
    <lineage>
        <taxon>Bacteria</taxon>
        <taxon>Pseudomonadati</taxon>
        <taxon>Nitrospirota</taxon>
        <taxon>Thermodesulfovibrionia</taxon>
        <taxon>Thermodesulfovibrionales</taxon>
        <taxon>Candidatus Magnetobacteriaceae</taxon>
        <taxon>Candidatus Magnetobacterium</taxon>
    </lineage>
</organism>
<keyword evidence="1" id="KW-0805">Transcription regulation</keyword>
<dbReference type="Gene3D" id="1.10.10.10">
    <property type="entry name" value="Winged helix-like DNA-binding domain superfamily/Winged helix DNA-binding domain"/>
    <property type="match status" value="1"/>
</dbReference>
<dbReference type="AlphaFoldDB" id="A0A0F3GU87"/>
<accession>A0A0F3GU87</accession>
<gene>
    <name evidence="6" type="ORF">MBAV_002285</name>
</gene>
<sequence>MKSDGEKYLRILAKIPLFASLTEAELGQLMGRIYVRTVKKDHVILEQEDTNKHMYIILDGAAKVTKRTEDGKEIILAIRKTGEYFGEISLIDGRTSPAEVKATKNSIVAIISRENFDFMLNSYNQIIRNLLIELTRSLRSAIATIHLFSHNKVEQRLKILFMQFANEHGQENKDGVTLNMVLNRQKIADIIGCSRQSVSEAMSLMEDKEYLFITSDNKIHLTRKFFN</sequence>
<dbReference type="InterPro" id="IPR018490">
    <property type="entry name" value="cNMP-bd_dom_sf"/>
</dbReference>
<feature type="domain" description="Cyclic nucleotide-binding" evidence="4">
    <location>
        <begin position="17"/>
        <end position="137"/>
    </location>
</feature>
<dbReference type="SUPFAM" id="SSF46785">
    <property type="entry name" value="Winged helix' DNA-binding domain"/>
    <property type="match status" value="1"/>
</dbReference>
<dbReference type="InterPro" id="IPR036388">
    <property type="entry name" value="WH-like_DNA-bd_sf"/>
</dbReference>
<protein>
    <submittedName>
        <fullName evidence="6">Crp/Fnr family transcriptional regulator</fullName>
    </submittedName>
</protein>
<dbReference type="InterPro" id="IPR036390">
    <property type="entry name" value="WH_DNA-bd_sf"/>
</dbReference>
<evidence type="ECO:0000259" key="5">
    <source>
        <dbReference type="PROSITE" id="PS51063"/>
    </source>
</evidence>
<dbReference type="PANTHER" id="PTHR24567:SF26">
    <property type="entry name" value="REGULATORY PROTEIN YEIL"/>
    <property type="match status" value="1"/>
</dbReference>
<dbReference type="GO" id="GO:0003677">
    <property type="term" value="F:DNA binding"/>
    <property type="evidence" value="ECO:0007669"/>
    <property type="project" value="UniProtKB-KW"/>
</dbReference>
<dbReference type="GO" id="GO:0005829">
    <property type="term" value="C:cytosol"/>
    <property type="evidence" value="ECO:0007669"/>
    <property type="project" value="TreeGrafter"/>
</dbReference>
<keyword evidence="2" id="KW-0238">DNA-binding</keyword>
<dbReference type="InterPro" id="IPR012318">
    <property type="entry name" value="HTH_CRP"/>
</dbReference>
<proteinExistence type="predicted"/>
<evidence type="ECO:0000313" key="7">
    <source>
        <dbReference type="Proteomes" id="UP000033423"/>
    </source>
</evidence>
<dbReference type="InterPro" id="IPR014710">
    <property type="entry name" value="RmlC-like_jellyroll"/>
</dbReference>
<evidence type="ECO:0000256" key="2">
    <source>
        <dbReference type="ARBA" id="ARBA00023125"/>
    </source>
</evidence>
<dbReference type="CDD" id="cd00038">
    <property type="entry name" value="CAP_ED"/>
    <property type="match status" value="1"/>
</dbReference>
<comment type="caution">
    <text evidence="6">The sequence shown here is derived from an EMBL/GenBank/DDBJ whole genome shotgun (WGS) entry which is preliminary data.</text>
</comment>
<dbReference type="Proteomes" id="UP000033423">
    <property type="component" value="Unassembled WGS sequence"/>
</dbReference>
<reference evidence="6 7" key="1">
    <citation type="submission" date="2015-02" db="EMBL/GenBank/DDBJ databases">
        <title>Single-cell genomics of uncultivated deep-branching MTB reveals a conserved set of magnetosome genes.</title>
        <authorList>
            <person name="Kolinko S."/>
            <person name="Richter M."/>
            <person name="Glockner F.O."/>
            <person name="Brachmann A."/>
            <person name="Schuler D."/>
        </authorList>
    </citation>
    <scope>NUCLEOTIDE SEQUENCE [LARGE SCALE GENOMIC DNA]</scope>
    <source>
        <strain evidence="6">TM-1</strain>
    </source>
</reference>
<dbReference type="Pfam" id="PF00027">
    <property type="entry name" value="cNMP_binding"/>
    <property type="match status" value="1"/>
</dbReference>
<evidence type="ECO:0000259" key="4">
    <source>
        <dbReference type="PROSITE" id="PS50042"/>
    </source>
</evidence>
<feature type="domain" description="HTH crp-type" evidence="5">
    <location>
        <begin position="151"/>
        <end position="225"/>
    </location>
</feature>
<dbReference type="Pfam" id="PF13545">
    <property type="entry name" value="HTH_Crp_2"/>
    <property type="match status" value="1"/>
</dbReference>
<dbReference type="InterPro" id="IPR050397">
    <property type="entry name" value="Env_Response_Regulators"/>
</dbReference>
<dbReference type="SMART" id="SM00100">
    <property type="entry name" value="cNMP"/>
    <property type="match status" value="1"/>
</dbReference>
<dbReference type="Gene3D" id="2.60.120.10">
    <property type="entry name" value="Jelly Rolls"/>
    <property type="match status" value="1"/>
</dbReference>
<dbReference type="SUPFAM" id="SSF51206">
    <property type="entry name" value="cAMP-binding domain-like"/>
    <property type="match status" value="1"/>
</dbReference>
<dbReference type="GO" id="GO:0003700">
    <property type="term" value="F:DNA-binding transcription factor activity"/>
    <property type="evidence" value="ECO:0007669"/>
    <property type="project" value="TreeGrafter"/>
</dbReference>
<dbReference type="InterPro" id="IPR000595">
    <property type="entry name" value="cNMP-bd_dom"/>
</dbReference>
<dbReference type="PROSITE" id="PS51063">
    <property type="entry name" value="HTH_CRP_2"/>
    <property type="match status" value="1"/>
</dbReference>
<dbReference type="PANTHER" id="PTHR24567">
    <property type="entry name" value="CRP FAMILY TRANSCRIPTIONAL REGULATORY PROTEIN"/>
    <property type="match status" value="1"/>
</dbReference>
<dbReference type="PROSITE" id="PS50042">
    <property type="entry name" value="CNMP_BINDING_3"/>
    <property type="match status" value="1"/>
</dbReference>
<keyword evidence="3" id="KW-0804">Transcription</keyword>
<name>A0A0F3GU87_9BACT</name>